<accession>A0A7D5D4C5</accession>
<dbReference type="Gene3D" id="3.30.565.40">
    <property type="entry name" value="Fervidobacterium nodosum Rt17-B1 like"/>
    <property type="match status" value="1"/>
</dbReference>
<evidence type="ECO:0000313" key="4">
    <source>
        <dbReference type="Proteomes" id="UP000509568"/>
    </source>
</evidence>
<dbReference type="Proteomes" id="UP000509568">
    <property type="component" value="Chromosome"/>
</dbReference>
<dbReference type="RefSeq" id="WP_176569721.1">
    <property type="nucleotide sequence ID" value="NZ_CP056030.1"/>
</dbReference>
<feature type="chain" id="PRO_5029006484" evidence="1">
    <location>
        <begin position="24"/>
        <end position="248"/>
    </location>
</feature>
<organism evidence="3 4">
    <name type="scientific">Pseudomonas eucalypticola</name>
    <dbReference type="NCBI Taxonomy" id="2599595"/>
    <lineage>
        <taxon>Bacteria</taxon>
        <taxon>Pseudomonadati</taxon>
        <taxon>Pseudomonadota</taxon>
        <taxon>Gammaproteobacteria</taxon>
        <taxon>Pseudomonadales</taxon>
        <taxon>Pseudomonadaceae</taxon>
        <taxon>Pseudomonas</taxon>
    </lineage>
</organism>
<feature type="signal peptide" evidence="1">
    <location>
        <begin position="1"/>
        <end position="23"/>
    </location>
</feature>
<sequence length="248" mass="27647">MSLLKFTAMACVALTLGACQSLFQPNMHTALQTKRDAWEHTKPGCTTPDCPLVNLDVIHFPDEPDLDPIIERRLLQLTRTSNDAPLPASLKAYENTFLSQAPTGYGSYLQSKVREQHDGLVIIEVSSYLDTGAPHGTPGRGFINWSRQQHKVLTLQDMLVPGQEATFWKAAEEAHRGWLTTRGLASDPKFVHDWPFKQTPHIALTYGGVILKYDVDTIAPYALGQPEIKVDYLRLNGVIRPELFPGRG</sequence>
<dbReference type="PROSITE" id="PS51257">
    <property type="entry name" value="PROKAR_LIPOPROTEIN"/>
    <property type="match status" value="1"/>
</dbReference>
<dbReference type="KEGG" id="pez:HWQ56_02625"/>
<keyword evidence="1" id="KW-0732">Signal</keyword>
<name>A0A7D5D4C5_9PSED</name>
<evidence type="ECO:0000313" key="3">
    <source>
        <dbReference type="EMBL" id="QKZ02754.1"/>
    </source>
</evidence>
<gene>
    <name evidence="3" type="ORF">HWQ56_02625</name>
</gene>
<dbReference type="AlphaFoldDB" id="A0A7D5D4C5"/>
<reference evidence="3 4" key="1">
    <citation type="submission" date="2020-06" db="EMBL/GenBank/DDBJ databases">
        <title>Pseudomonas eucalypticola sp. nov., an endophyte of Eucalyptus dunnii leaves with biocontrol ability of eucalyptus leaf blight.</title>
        <authorList>
            <person name="Liu Y."/>
            <person name="Song Z."/>
            <person name="Zeng H."/>
            <person name="Lu M."/>
            <person name="Wang X."/>
            <person name="Lian X."/>
            <person name="Zhang Q."/>
        </authorList>
    </citation>
    <scope>NUCLEOTIDE SEQUENCE [LARGE SCALE GENOMIC DNA]</scope>
    <source>
        <strain evidence="3 4">NP-1</strain>
    </source>
</reference>
<protein>
    <submittedName>
        <fullName evidence="3">DUF3298 domain-containing protein</fullName>
    </submittedName>
</protein>
<proteinExistence type="predicted"/>
<keyword evidence="4" id="KW-1185">Reference proteome</keyword>
<dbReference type="InterPro" id="IPR037126">
    <property type="entry name" value="PdaC/RsiV-like_sf"/>
</dbReference>
<dbReference type="InterPro" id="IPR021729">
    <property type="entry name" value="DUF3298"/>
</dbReference>
<feature type="domain" description="DUF3298" evidence="2">
    <location>
        <begin position="157"/>
        <end position="232"/>
    </location>
</feature>
<evidence type="ECO:0000259" key="2">
    <source>
        <dbReference type="Pfam" id="PF11738"/>
    </source>
</evidence>
<dbReference type="Gene3D" id="3.90.640.20">
    <property type="entry name" value="Heat-shock cognate protein, ATPase"/>
    <property type="match status" value="1"/>
</dbReference>
<dbReference type="EMBL" id="CP056030">
    <property type="protein sequence ID" value="QKZ02754.1"/>
    <property type="molecule type" value="Genomic_DNA"/>
</dbReference>
<dbReference type="Pfam" id="PF11738">
    <property type="entry name" value="DUF3298"/>
    <property type="match status" value="1"/>
</dbReference>
<evidence type="ECO:0000256" key="1">
    <source>
        <dbReference type="SAM" id="SignalP"/>
    </source>
</evidence>